<dbReference type="Proteomes" id="UP000199019">
    <property type="component" value="Unassembled WGS sequence"/>
</dbReference>
<accession>A0A1H9RJM2</accession>
<evidence type="ECO:0000313" key="2">
    <source>
        <dbReference type="Proteomes" id="UP000199019"/>
    </source>
</evidence>
<name>A0A1H9RJM2_9MICO</name>
<dbReference type="SUPFAM" id="SSF160104">
    <property type="entry name" value="Acetoacetate decarboxylase-like"/>
    <property type="match status" value="1"/>
</dbReference>
<dbReference type="GO" id="GO:0016829">
    <property type="term" value="F:lyase activity"/>
    <property type="evidence" value="ECO:0007669"/>
    <property type="project" value="InterPro"/>
</dbReference>
<dbReference type="Gene3D" id="2.40.400.10">
    <property type="entry name" value="Acetoacetate decarboxylase-like"/>
    <property type="match status" value="1"/>
</dbReference>
<organism evidence="1 2">
    <name type="scientific">Pedococcus cremeus</name>
    <dbReference type="NCBI Taxonomy" id="587636"/>
    <lineage>
        <taxon>Bacteria</taxon>
        <taxon>Bacillati</taxon>
        <taxon>Actinomycetota</taxon>
        <taxon>Actinomycetes</taxon>
        <taxon>Micrococcales</taxon>
        <taxon>Intrasporangiaceae</taxon>
        <taxon>Pedococcus</taxon>
    </lineage>
</organism>
<proteinExistence type="predicted"/>
<dbReference type="OrthoDB" id="1633687at2"/>
<protein>
    <submittedName>
        <fullName evidence="1">Acetoacetate decarboxylase (ADC)</fullName>
    </submittedName>
</protein>
<dbReference type="InterPro" id="IPR023375">
    <property type="entry name" value="ADC_dom_sf"/>
</dbReference>
<dbReference type="STRING" id="587636.SAMN05216199_1006"/>
<dbReference type="InterPro" id="IPR010451">
    <property type="entry name" value="Acetoacetate_decarboxylase"/>
</dbReference>
<evidence type="ECO:0000313" key="1">
    <source>
        <dbReference type="EMBL" id="SER72768.1"/>
    </source>
</evidence>
<reference evidence="2" key="1">
    <citation type="submission" date="2016-10" db="EMBL/GenBank/DDBJ databases">
        <authorList>
            <person name="Varghese N."/>
            <person name="Submissions S."/>
        </authorList>
    </citation>
    <scope>NUCLEOTIDE SEQUENCE [LARGE SCALE GENOMIC DNA]</scope>
    <source>
        <strain evidence="2">CGMCC 1.6963</strain>
    </source>
</reference>
<keyword evidence="2" id="KW-1185">Reference proteome</keyword>
<dbReference type="Pfam" id="PF06314">
    <property type="entry name" value="ADC"/>
    <property type="match status" value="1"/>
</dbReference>
<dbReference type="AlphaFoldDB" id="A0A1H9RJM2"/>
<dbReference type="RefSeq" id="WP_091755825.1">
    <property type="nucleotide sequence ID" value="NZ_FOHB01000001.1"/>
</dbReference>
<gene>
    <name evidence="1" type="ORF">SAMN05216199_1006</name>
</gene>
<dbReference type="EMBL" id="FOHB01000001">
    <property type="protein sequence ID" value="SER72768.1"/>
    <property type="molecule type" value="Genomic_DNA"/>
</dbReference>
<sequence length="306" mass="34023">MRLLKGRRAPADFLRWSGPRTTAEFRGQTLRSPLYVNRATSFQSLHTVSVDALRAMLPTDDLHPVQWFDGSGLVMLFAARYADLSGSLADGKPMRVEPYAEAATVALVSREPLRRGLPLLQPAMPHVGGFVLDMPVTHALARDSGRELYGFPKFVADLHFYEEPDRRVVDVWDDGVHVLSLDVRPGGRLRTDRRPLTMYSSRRGELLATTMPFLGWGQRFLGPRGHLLLGEHPMAARLKTLEVSPASLMGVSYVDARIILPAGMPVGRAREYTGHVGADRERGDFTVRYPESGAIDQYERFTAGIA</sequence>